<comment type="caution">
    <text evidence="1">The sequence shown here is derived from an EMBL/GenBank/DDBJ whole genome shotgun (WGS) entry which is preliminary data.</text>
</comment>
<dbReference type="EMBL" id="FMIK01000068">
    <property type="protein sequence ID" value="SCM08337.1"/>
    <property type="molecule type" value="Genomic_DNA"/>
</dbReference>
<name>A0AAX2CNY2_9BACI</name>
<organism evidence="1 2">
    <name type="scientific">Bacillus cytotoxicus</name>
    <dbReference type="NCBI Taxonomy" id="580165"/>
    <lineage>
        <taxon>Bacteria</taxon>
        <taxon>Bacillati</taxon>
        <taxon>Bacillota</taxon>
        <taxon>Bacilli</taxon>
        <taxon>Bacillales</taxon>
        <taxon>Bacillaceae</taxon>
        <taxon>Bacillus</taxon>
        <taxon>Bacillus cereus group</taxon>
    </lineage>
</organism>
<accession>A0AAX2CNY2</accession>
<protein>
    <submittedName>
        <fullName evidence="1">Uncharacterized protein</fullName>
    </submittedName>
</protein>
<evidence type="ECO:0000313" key="2">
    <source>
        <dbReference type="Proteomes" id="UP000242164"/>
    </source>
</evidence>
<sequence>MEQVSSSSNPIINEDTDEYLEEAEQNMLRAFDKIQKRYGWTDEYVLSIPFSRLMDLFSFITKEEQREELNEWKKMAFIGFQTRQLEEGTTFNDYLQAFGLTDTLDDENQSAEIAEVWSKEQCIEHANKLIAQFQEEEDEE</sequence>
<reference evidence="1 2" key="1">
    <citation type="submission" date="2016-08" db="EMBL/GenBank/DDBJ databases">
        <authorList>
            <person name="Loux V."/>
            <person name="Rue O."/>
        </authorList>
    </citation>
    <scope>NUCLEOTIDE SEQUENCE [LARGE SCALE GENOMIC DNA]</scope>
    <source>
        <strain evidence="1 2">AFSSA_08CEB44bac</strain>
    </source>
</reference>
<evidence type="ECO:0000313" key="1">
    <source>
        <dbReference type="EMBL" id="SCM08337.1"/>
    </source>
</evidence>
<dbReference type="RefSeq" id="WP_087099757.1">
    <property type="nucleotide sequence ID" value="NZ_CP066179.1"/>
</dbReference>
<dbReference type="AlphaFoldDB" id="A0AAX2CNY2"/>
<gene>
    <name evidence="1" type="ORF">BCB44BAC_04577</name>
</gene>
<dbReference type="Proteomes" id="UP000242164">
    <property type="component" value="Unassembled WGS sequence"/>
</dbReference>
<proteinExistence type="predicted"/>